<feature type="chain" id="PRO_5042269179" evidence="8">
    <location>
        <begin position="20"/>
        <end position="393"/>
    </location>
</feature>
<keyword evidence="6" id="KW-1015">Disulfide bond</keyword>
<dbReference type="GeneID" id="87803532"/>
<evidence type="ECO:0000256" key="5">
    <source>
        <dbReference type="ARBA" id="ARBA00022801"/>
    </source>
</evidence>
<reference evidence="9" key="1">
    <citation type="submission" date="2023-10" db="EMBL/GenBank/DDBJ databases">
        <authorList>
            <person name="Noh H."/>
        </authorList>
    </citation>
    <scope>NUCLEOTIDE SEQUENCE</scope>
    <source>
        <strain evidence="9">DUCC4014</strain>
    </source>
</reference>
<sequence>MKLALLAALAATAAPTALAWGAAGHEIVATIAQIHLHPQVRDQLCRILPRQAGCHLAPVAAWADMVRRQYPETGPMHYVNPKNDFPGGPNAHCEYGEHGWINEDVNVLTAIMNKTAGVAAGEGDISLRFLVHFLGDLHQPLHLTGRDKGGNGALFRFEGRARNLHSVWDGGIVLKNIRELSNYTSPLPAKQIENNLPHAIFDPYVRWIVWEGIRQWWKDDVDSWLACPAGGDPYPHSSQGNVPPSKQGKAAHRAPWLEGLVNAGHVAALSLPDSLRGVVAPLLPVPDASYEGFNSQLLRNHPDALAKRGETFEEPACPYTWSRANHAINCEYAWPKEYTGSGPLIELDTDEYLGRIGRDKVVERLLAQGGLRLAKILNRVIGKGEYSDLYIDY</sequence>
<dbReference type="GO" id="GO:0046872">
    <property type="term" value="F:metal ion binding"/>
    <property type="evidence" value="ECO:0007669"/>
    <property type="project" value="UniProtKB-KW"/>
</dbReference>
<dbReference type="GO" id="GO:0003676">
    <property type="term" value="F:nucleic acid binding"/>
    <property type="evidence" value="ECO:0007669"/>
    <property type="project" value="InterPro"/>
</dbReference>
<dbReference type="Proteomes" id="UP000827549">
    <property type="component" value="Chromosome 1"/>
</dbReference>
<evidence type="ECO:0000256" key="6">
    <source>
        <dbReference type="ARBA" id="ARBA00023157"/>
    </source>
</evidence>
<dbReference type="InterPro" id="IPR008947">
    <property type="entry name" value="PLipase_C/P1_nuclease_dom_sf"/>
</dbReference>
<protein>
    <submittedName>
        <fullName evidence="9">Endonuclease 2</fullName>
    </submittedName>
</protein>
<evidence type="ECO:0000256" key="3">
    <source>
        <dbReference type="ARBA" id="ARBA00022723"/>
    </source>
</evidence>
<dbReference type="SUPFAM" id="SSF48537">
    <property type="entry name" value="Phospholipase C/P1 nuclease"/>
    <property type="match status" value="2"/>
</dbReference>
<dbReference type="RefSeq" id="XP_062622678.1">
    <property type="nucleotide sequence ID" value="XM_062766694.1"/>
</dbReference>
<dbReference type="EMBL" id="CP086714">
    <property type="protein sequence ID" value="WOO76646.1"/>
    <property type="molecule type" value="Genomic_DNA"/>
</dbReference>
<dbReference type="PANTHER" id="PTHR33146">
    <property type="entry name" value="ENDONUCLEASE 4"/>
    <property type="match status" value="1"/>
</dbReference>
<keyword evidence="4 9" id="KW-0255">Endonuclease</keyword>
<keyword evidence="5" id="KW-0378">Hydrolase</keyword>
<dbReference type="AlphaFoldDB" id="A0AAF1BEL5"/>
<dbReference type="Gene3D" id="1.10.575.10">
    <property type="entry name" value="P1 Nuclease"/>
    <property type="match status" value="1"/>
</dbReference>
<evidence type="ECO:0000313" key="10">
    <source>
        <dbReference type="Proteomes" id="UP000827549"/>
    </source>
</evidence>
<keyword evidence="7" id="KW-0325">Glycoprotein</keyword>
<dbReference type="GO" id="GO:0016788">
    <property type="term" value="F:hydrolase activity, acting on ester bonds"/>
    <property type="evidence" value="ECO:0007669"/>
    <property type="project" value="InterPro"/>
</dbReference>
<organism evidence="9 10">
    <name type="scientific">Vanrija pseudolonga</name>
    <dbReference type="NCBI Taxonomy" id="143232"/>
    <lineage>
        <taxon>Eukaryota</taxon>
        <taxon>Fungi</taxon>
        <taxon>Dikarya</taxon>
        <taxon>Basidiomycota</taxon>
        <taxon>Agaricomycotina</taxon>
        <taxon>Tremellomycetes</taxon>
        <taxon>Trichosporonales</taxon>
        <taxon>Trichosporonaceae</taxon>
        <taxon>Vanrija</taxon>
    </lineage>
</organism>
<comment type="similarity">
    <text evidence="1">Belongs to the nuclease type I family.</text>
</comment>
<evidence type="ECO:0000256" key="7">
    <source>
        <dbReference type="ARBA" id="ARBA00023180"/>
    </source>
</evidence>
<evidence type="ECO:0000256" key="4">
    <source>
        <dbReference type="ARBA" id="ARBA00022759"/>
    </source>
</evidence>
<accession>A0AAF1BEL5</accession>
<evidence type="ECO:0000256" key="8">
    <source>
        <dbReference type="SAM" id="SignalP"/>
    </source>
</evidence>
<evidence type="ECO:0000256" key="2">
    <source>
        <dbReference type="ARBA" id="ARBA00022722"/>
    </source>
</evidence>
<name>A0AAF1BEL5_9TREE</name>
<feature type="signal peptide" evidence="8">
    <location>
        <begin position="1"/>
        <end position="19"/>
    </location>
</feature>
<dbReference type="GO" id="GO:0004519">
    <property type="term" value="F:endonuclease activity"/>
    <property type="evidence" value="ECO:0007669"/>
    <property type="project" value="UniProtKB-KW"/>
</dbReference>
<evidence type="ECO:0000313" key="9">
    <source>
        <dbReference type="EMBL" id="WOO76646.1"/>
    </source>
</evidence>
<dbReference type="CDD" id="cd11010">
    <property type="entry name" value="S1-P1_nuclease"/>
    <property type="match status" value="1"/>
</dbReference>
<keyword evidence="3" id="KW-0479">Metal-binding</keyword>
<keyword evidence="2" id="KW-0540">Nuclease</keyword>
<keyword evidence="10" id="KW-1185">Reference proteome</keyword>
<dbReference type="Pfam" id="PF02265">
    <property type="entry name" value="S1-P1_nuclease"/>
    <property type="match status" value="1"/>
</dbReference>
<evidence type="ECO:0000256" key="1">
    <source>
        <dbReference type="ARBA" id="ARBA00009547"/>
    </source>
</evidence>
<keyword evidence="8" id="KW-0732">Signal</keyword>
<dbReference type="PANTHER" id="PTHR33146:SF29">
    <property type="entry name" value="S1_P1 NUCLEASE"/>
    <property type="match status" value="1"/>
</dbReference>
<gene>
    <name evidence="9" type="primary">ENDO2</name>
    <name evidence="9" type="ORF">LOC62_01G000273</name>
</gene>
<proteinExistence type="inferred from homology"/>
<dbReference type="GO" id="GO:0006308">
    <property type="term" value="P:DNA catabolic process"/>
    <property type="evidence" value="ECO:0007669"/>
    <property type="project" value="InterPro"/>
</dbReference>
<dbReference type="InterPro" id="IPR003154">
    <property type="entry name" value="S1/P1nuclease"/>
</dbReference>